<name>A0A0H5QPX3_9EUKA</name>
<reference evidence="1" key="1">
    <citation type="submission" date="2015-04" db="EMBL/GenBank/DDBJ databases">
        <title>The genome sequence of the plant pathogenic Rhizarian Plasmodiophora brassicae reveals insights in its biotrophic life cycle and the origin of chitin synthesis.</title>
        <authorList>
            <person name="Schwelm A."/>
            <person name="Fogelqvist J."/>
            <person name="Knaust A."/>
            <person name="Julke S."/>
            <person name="Lilja T."/>
            <person name="Dhandapani V."/>
            <person name="Bonilla-Rosso G."/>
            <person name="Karlsson M."/>
            <person name="Shevchenko A."/>
            <person name="Choi S.R."/>
            <person name="Kim H.G."/>
            <person name="Park J.Y."/>
            <person name="Lim Y.P."/>
            <person name="Ludwig-Muller J."/>
            <person name="Dixelius C."/>
        </authorList>
    </citation>
    <scope>NUCLEOTIDE SEQUENCE</scope>
    <source>
        <tissue evidence="1">Potato root galls</tissue>
    </source>
</reference>
<proteinExistence type="predicted"/>
<protein>
    <submittedName>
        <fullName evidence="1">Uncharacterized protein</fullName>
    </submittedName>
</protein>
<organism evidence="1">
    <name type="scientific">Spongospora subterranea</name>
    <dbReference type="NCBI Taxonomy" id="70186"/>
    <lineage>
        <taxon>Eukaryota</taxon>
        <taxon>Sar</taxon>
        <taxon>Rhizaria</taxon>
        <taxon>Endomyxa</taxon>
        <taxon>Phytomyxea</taxon>
        <taxon>Plasmodiophorida</taxon>
        <taxon>Plasmodiophoridae</taxon>
        <taxon>Spongospora</taxon>
    </lineage>
</organism>
<dbReference type="AlphaFoldDB" id="A0A0H5QPX3"/>
<feature type="non-terminal residue" evidence="1">
    <location>
        <position position="125"/>
    </location>
</feature>
<sequence length="125" mass="14801">MARMRLRSSKVRILVHFQQERPIFLRERVLQINIALADLVLHITETRVFESFVKRELFVKIGRDFVQNRRISTLLRPFCNECAFSLKYLPLVKCQYIFTIKLNQTEATLSKTKNLGNPTIWSKCN</sequence>
<accession>A0A0H5QPX3</accession>
<evidence type="ECO:0000313" key="1">
    <source>
        <dbReference type="EMBL" id="CRZ04093.1"/>
    </source>
</evidence>
<dbReference type="EMBL" id="HACM01003651">
    <property type="protein sequence ID" value="CRZ04093.1"/>
    <property type="molecule type" value="Transcribed_RNA"/>
</dbReference>